<dbReference type="Proteomes" id="UP000192796">
    <property type="component" value="Unassembled WGS sequence"/>
</dbReference>
<reference evidence="1 2" key="1">
    <citation type="submission" date="2016-03" db="EMBL/GenBank/DDBJ databases">
        <title>Niastella vici sp. nov., isolated from farmland soil.</title>
        <authorList>
            <person name="Chen L."/>
            <person name="Wang D."/>
            <person name="Yang S."/>
            <person name="Wang G."/>
        </authorList>
    </citation>
    <scope>NUCLEOTIDE SEQUENCE [LARGE SCALE GENOMIC DNA]</scope>
    <source>
        <strain evidence="1 2">DJ57</strain>
    </source>
</reference>
<organism evidence="1 2">
    <name type="scientific">Niastella vici</name>
    <dbReference type="NCBI Taxonomy" id="1703345"/>
    <lineage>
        <taxon>Bacteria</taxon>
        <taxon>Pseudomonadati</taxon>
        <taxon>Bacteroidota</taxon>
        <taxon>Chitinophagia</taxon>
        <taxon>Chitinophagales</taxon>
        <taxon>Chitinophagaceae</taxon>
        <taxon>Niastella</taxon>
    </lineage>
</organism>
<protein>
    <recommendedName>
        <fullName evidence="3">Glycosyl transferase family 1 domain-containing protein</fullName>
    </recommendedName>
</protein>
<proteinExistence type="predicted"/>
<evidence type="ECO:0000313" key="1">
    <source>
        <dbReference type="EMBL" id="OQP66887.1"/>
    </source>
</evidence>
<keyword evidence="2" id="KW-1185">Reference proteome</keyword>
<dbReference type="AlphaFoldDB" id="A0A1V9G8J0"/>
<accession>A0A1V9G8J0</accession>
<gene>
    <name evidence="1" type="ORF">A3860_00520</name>
</gene>
<comment type="caution">
    <text evidence="1">The sequence shown here is derived from an EMBL/GenBank/DDBJ whole genome shotgun (WGS) entry which is preliminary data.</text>
</comment>
<dbReference type="STRING" id="1703345.A3860_00520"/>
<name>A0A1V9G8J0_9BACT</name>
<dbReference type="SUPFAM" id="SSF53756">
    <property type="entry name" value="UDP-Glycosyltransferase/glycogen phosphorylase"/>
    <property type="match status" value="1"/>
</dbReference>
<evidence type="ECO:0000313" key="2">
    <source>
        <dbReference type="Proteomes" id="UP000192796"/>
    </source>
</evidence>
<dbReference type="Gene3D" id="3.40.50.2000">
    <property type="entry name" value="Glycogen Phosphorylase B"/>
    <property type="match status" value="1"/>
</dbReference>
<evidence type="ECO:0008006" key="3">
    <source>
        <dbReference type="Google" id="ProtNLM"/>
    </source>
</evidence>
<dbReference type="EMBL" id="LVYD01000001">
    <property type="protein sequence ID" value="OQP66887.1"/>
    <property type="molecule type" value="Genomic_DNA"/>
</dbReference>
<sequence length="364" mass="42076">MRVSKHHYALELAERGNRVFFIEPPDLQNKGITISPSEDHPSLYIVKYRPVFRGKRFLPDPIFRLLLKAQVKLLTKAIGLRPDIVWCFDPYRFLNLKWFKASVNIFFAADLFYYDHLPEEAFTADVCLGVSDTIVELLKPACKTAHFINHGVNRHFTRIAQEALDQLPGTIHPKSKITVGYVGNLLMEAPDRNTMKKVISAHPDTQFVFWGQYEIKGNFVAFDKPEVFDFVRFLQSQPNVVLRGAVHPSVLSEEVKMADMFWVCWQTTTSKMWDGSNSHKILEYLSTGKPVVSHYMSTYRDNNIIDMLDSKDNSEYLSLFSQILKRVRSGELTDLQRDRILFAMENSYRSHIAGIEKLIESRFS</sequence>